<evidence type="ECO:0000313" key="2">
    <source>
        <dbReference type="EMBL" id="ERK40019.1"/>
    </source>
</evidence>
<comment type="caution">
    <text evidence="2">The sequence shown here is derived from an EMBL/GenBank/DDBJ whole genome shotgun (WGS) entry which is preliminary data.</text>
</comment>
<accession>U2P8J6</accession>
<reference evidence="2 3" key="1">
    <citation type="submission" date="2013-08" db="EMBL/GenBank/DDBJ databases">
        <authorList>
            <person name="Durkin A.S."/>
            <person name="Haft D.R."/>
            <person name="McCorrison J."/>
            <person name="Torralba M."/>
            <person name="Gillis M."/>
            <person name="Haft D.H."/>
            <person name="Methe B."/>
            <person name="Sutton G."/>
            <person name="Nelson K.E."/>
        </authorList>
    </citation>
    <scope>NUCLEOTIDE SEQUENCE [LARGE SCALE GENOMIC DNA]</scope>
    <source>
        <strain evidence="2 3">F0067</strain>
    </source>
</reference>
<sequence>MKTFFTFLFLLLAVCPLPAQPKADWELYLEHVVALDDMEAASWEEVHQVLNEYALHPININEATEDDLRQLLFLNDRQIDELLTYLGKYRGMRTLAELNLLRELDYDRKMLLSCLVYAGDMPQHKPSIGQLLRNGKQEVVFTAGIPLYRREGFANGRYQGGPLRHWLRYDLNAQNQLRLGLVGAQDAGEPFFKGGNRLGYDYHSFYFQLRRRGLVDNLVVGRYKVRAGMGLVINGGLGLGKATFLANLGGMGNAVTVHSSRSEASYLQGVAVTLQPRSGLQLTPFLSYRRLDGTFNNDSTTLYNIASGGYHRTVKELDRKNNTSMLTGGLLFRVLKNGFHLGATLVYNKLDRALRPMKTDSLGTIRPSQLYRMWLPQGTDFWNVGLNYGYNHGRLSLHGETARGNCKAWAALHMLNYAFSGSLSLTALHRFYSYRYYALQSMSYSEGGSTQNESGLYVGVNWRIRKYLQLTSYVDYAYFPWPKYQTLGSSHAWDCQAGLLYQRRSWSAQLRYRYRRRQRDDDGKTRLIPKQEHRGQAMLAYAAGGWTVTTKASLNYSLFKRKGLGCLLEQKAGYRGRNFRVTADIGYFHTSNYDSRVYTYERTLLYMMSIPSFSGQGLRYGLLADWQLGRLRLGARFTTTDYFDRASISTGLQRIDGSSQADVDVQLRYSF</sequence>
<feature type="chain" id="PRO_5004632334" description="Helix-hairpin-helix domain protein" evidence="1">
    <location>
        <begin position="20"/>
        <end position="671"/>
    </location>
</feature>
<proteinExistence type="predicted"/>
<name>U2P8J6_9BACT</name>
<evidence type="ECO:0000256" key="1">
    <source>
        <dbReference type="SAM" id="SignalP"/>
    </source>
</evidence>
<evidence type="ECO:0008006" key="4">
    <source>
        <dbReference type="Google" id="ProtNLM"/>
    </source>
</evidence>
<evidence type="ECO:0000313" key="3">
    <source>
        <dbReference type="Proteomes" id="UP000016648"/>
    </source>
</evidence>
<feature type="signal peptide" evidence="1">
    <location>
        <begin position="1"/>
        <end position="19"/>
    </location>
</feature>
<keyword evidence="1" id="KW-0732">Signal</keyword>
<dbReference type="RefSeq" id="WP_021589148.1">
    <property type="nucleotide sequence ID" value="NZ_AWEY01000008.1"/>
</dbReference>
<gene>
    <name evidence="2" type="ORF">HMPREF9135_0031</name>
</gene>
<dbReference type="Proteomes" id="UP000016648">
    <property type="component" value="Unassembled WGS sequence"/>
</dbReference>
<organism evidence="2 3">
    <name type="scientific">Segatella baroniae F0067</name>
    <dbReference type="NCBI Taxonomy" id="1115809"/>
    <lineage>
        <taxon>Bacteria</taxon>
        <taxon>Pseudomonadati</taxon>
        <taxon>Bacteroidota</taxon>
        <taxon>Bacteroidia</taxon>
        <taxon>Bacteroidales</taxon>
        <taxon>Prevotellaceae</taxon>
        <taxon>Segatella</taxon>
    </lineage>
</organism>
<protein>
    <recommendedName>
        <fullName evidence="4">Helix-hairpin-helix domain protein</fullName>
    </recommendedName>
</protein>
<dbReference type="AlphaFoldDB" id="U2P8J6"/>
<dbReference type="EMBL" id="AWEY01000008">
    <property type="protein sequence ID" value="ERK40019.1"/>
    <property type="molecule type" value="Genomic_DNA"/>
</dbReference>
<dbReference type="PATRIC" id="fig|1115809.3.peg.497"/>
<keyword evidence="3" id="KW-1185">Reference proteome</keyword>